<dbReference type="Gene3D" id="1.20.5.170">
    <property type="match status" value="1"/>
</dbReference>
<keyword evidence="1 3" id="KW-0403">Intermediate filament</keyword>
<dbReference type="InterPro" id="IPR002957">
    <property type="entry name" value="Keratin_I"/>
</dbReference>
<feature type="coiled-coil region" evidence="4">
    <location>
        <begin position="64"/>
        <end position="147"/>
    </location>
</feature>
<comment type="caution">
    <text evidence="7">The sequence shown here is derived from an EMBL/GenBank/DDBJ whole genome shotgun (WGS) entry which is preliminary data.</text>
</comment>
<gene>
    <name evidence="7" type="ORF">RIMI_LOCUS10893405</name>
</gene>
<feature type="region of interest" description="Disordered" evidence="5">
    <location>
        <begin position="1"/>
        <end position="30"/>
    </location>
</feature>
<dbReference type="PROSITE" id="PS00226">
    <property type="entry name" value="IF_ROD_1"/>
    <property type="match status" value="1"/>
</dbReference>
<evidence type="ECO:0000259" key="6">
    <source>
        <dbReference type="PROSITE" id="PS51842"/>
    </source>
</evidence>
<dbReference type="Pfam" id="PF00038">
    <property type="entry name" value="Filament"/>
    <property type="match status" value="2"/>
</dbReference>
<evidence type="ECO:0000256" key="2">
    <source>
        <dbReference type="ARBA" id="ARBA00023054"/>
    </source>
</evidence>
<feature type="coiled-coil region" evidence="4">
    <location>
        <begin position="176"/>
        <end position="210"/>
    </location>
</feature>
<proteinExistence type="inferred from homology"/>
<comment type="similarity">
    <text evidence="3">Belongs to the intermediate filament family.</text>
</comment>
<feature type="compositionally biased region" description="Low complexity" evidence="5">
    <location>
        <begin position="1"/>
        <end position="23"/>
    </location>
</feature>
<evidence type="ECO:0000256" key="3">
    <source>
        <dbReference type="RuleBase" id="RU000685"/>
    </source>
</evidence>
<name>A0ABN9LQ71_9NEOB</name>
<dbReference type="InterPro" id="IPR039008">
    <property type="entry name" value="IF_rod_dom"/>
</dbReference>
<feature type="region of interest" description="Disordered" evidence="5">
    <location>
        <begin position="332"/>
        <end position="353"/>
    </location>
</feature>
<reference evidence="7" key="1">
    <citation type="submission" date="2023-07" db="EMBL/GenBank/DDBJ databases">
        <authorList>
            <person name="Stuckert A."/>
        </authorList>
    </citation>
    <scope>NUCLEOTIDE SEQUENCE</scope>
</reference>
<evidence type="ECO:0000256" key="1">
    <source>
        <dbReference type="ARBA" id="ARBA00022754"/>
    </source>
</evidence>
<evidence type="ECO:0000256" key="5">
    <source>
        <dbReference type="SAM" id="MobiDB-lite"/>
    </source>
</evidence>
<evidence type="ECO:0000313" key="8">
    <source>
        <dbReference type="Proteomes" id="UP001176940"/>
    </source>
</evidence>
<keyword evidence="8" id="KW-1185">Reference proteome</keyword>
<accession>A0ABN9LQ71</accession>
<dbReference type="PANTHER" id="PTHR23239">
    <property type="entry name" value="INTERMEDIATE FILAMENT"/>
    <property type="match status" value="1"/>
</dbReference>
<dbReference type="InterPro" id="IPR018039">
    <property type="entry name" value="IF_conserved"/>
</dbReference>
<organism evidence="7 8">
    <name type="scientific">Ranitomeya imitator</name>
    <name type="common">mimic poison frog</name>
    <dbReference type="NCBI Taxonomy" id="111125"/>
    <lineage>
        <taxon>Eukaryota</taxon>
        <taxon>Metazoa</taxon>
        <taxon>Chordata</taxon>
        <taxon>Craniata</taxon>
        <taxon>Vertebrata</taxon>
        <taxon>Euteleostomi</taxon>
        <taxon>Amphibia</taxon>
        <taxon>Batrachia</taxon>
        <taxon>Anura</taxon>
        <taxon>Neobatrachia</taxon>
        <taxon>Hyloidea</taxon>
        <taxon>Dendrobatidae</taxon>
        <taxon>Dendrobatinae</taxon>
        <taxon>Ranitomeya</taxon>
    </lineage>
</organism>
<dbReference type="SMART" id="SM01391">
    <property type="entry name" value="Filament"/>
    <property type="match status" value="1"/>
</dbReference>
<dbReference type="PRINTS" id="PR01248">
    <property type="entry name" value="TYPE1KERATIN"/>
</dbReference>
<dbReference type="SUPFAM" id="SSF64593">
    <property type="entry name" value="Intermediate filament protein, coiled coil region"/>
    <property type="match status" value="2"/>
</dbReference>
<evidence type="ECO:0000256" key="4">
    <source>
        <dbReference type="SAM" id="Coils"/>
    </source>
</evidence>
<dbReference type="Gene3D" id="1.20.5.1160">
    <property type="entry name" value="Vasodilator-stimulated phosphoprotein"/>
    <property type="match status" value="1"/>
</dbReference>
<sequence>MSFQMSSGAPSWRSSSSSQMGSGDFRMSPSRLQSLRSGLDLQSMKSAMESSLPSLRSGLDTLLQNNHQEVMQELNERLAGYLQRVRGLEEENRKLQDEIEDISARKNPAPRDWETRQAPLQQLRKQVEDLNMDNAKLLLQIDNARLAADDFKVKLEAEQVICDGVHKDTQGLRKMIDDTNFLRMKLESEVENLREELAHLHRDHKEEVAAMQALIATNDFDSLSKETSANTKALDQAKTEAADLRRQLQALEMERQTLQKTVDSLDHVLKDTENHYGSNLTELNRLLTRLQDELAACRSDIERQVRDYDALLNLKSKLENEIHAYRTLLEGATDKNGPESPAKGAPSTIQKVTVTQHEIVDGKVVSASSEDTIK</sequence>
<dbReference type="PROSITE" id="PS51842">
    <property type="entry name" value="IF_ROD_2"/>
    <property type="match status" value="1"/>
</dbReference>
<protein>
    <recommendedName>
        <fullName evidence="6">IF rod domain-containing protein</fullName>
    </recommendedName>
</protein>
<dbReference type="Proteomes" id="UP001176940">
    <property type="component" value="Unassembled WGS sequence"/>
</dbReference>
<feature type="domain" description="IF rod" evidence="6">
    <location>
        <begin position="67"/>
        <end position="336"/>
    </location>
</feature>
<dbReference type="PANTHER" id="PTHR23239:SF358">
    <property type="entry name" value="KERATIN, TYPE I CYTOSKELETAL 18"/>
    <property type="match status" value="1"/>
</dbReference>
<dbReference type="EMBL" id="CAUEEQ010024020">
    <property type="protein sequence ID" value="CAJ0945439.1"/>
    <property type="molecule type" value="Genomic_DNA"/>
</dbReference>
<keyword evidence="2 4" id="KW-0175">Coiled coil</keyword>
<evidence type="ECO:0000313" key="7">
    <source>
        <dbReference type="EMBL" id="CAJ0945439.1"/>
    </source>
</evidence>